<evidence type="ECO:0000313" key="1">
    <source>
        <dbReference type="EMBL" id="PTQ56660.1"/>
    </source>
</evidence>
<gene>
    <name evidence="1" type="ORF">BSOLF_2810</name>
</gene>
<name>A0A2R6Y1V6_9BACL</name>
<comment type="caution">
    <text evidence="1">The sequence shown here is derived from an EMBL/GenBank/DDBJ whole genome shotgun (WGS) entry which is preliminary data.</text>
</comment>
<protein>
    <submittedName>
        <fullName evidence="1">Uncharacterized protein</fullName>
    </submittedName>
</protein>
<reference evidence="2" key="1">
    <citation type="journal article" date="2018" name="Sci. Rep.">
        <title>Lignite coal burning seam in the remote Altai Mountains harbors a hydrogen-driven thermophilic microbial community.</title>
        <authorList>
            <person name="Kadnikov V.V."/>
            <person name="Mardanov A.V."/>
            <person name="Ivasenko D.A."/>
            <person name="Antsiferov D.V."/>
            <person name="Beletsky A.V."/>
            <person name="Karnachuk O.V."/>
            <person name="Ravin N.V."/>
        </authorList>
    </citation>
    <scope>NUCLEOTIDE SEQUENCE [LARGE SCALE GENOMIC DNA]</scope>
</reference>
<accession>A0A2R6Y1V6</accession>
<evidence type="ECO:0000313" key="2">
    <source>
        <dbReference type="Proteomes" id="UP000244338"/>
    </source>
</evidence>
<dbReference type="AlphaFoldDB" id="A0A2R6Y1V6"/>
<organism evidence="1 2">
    <name type="scientific">Candidatus Carbonibacillus altaicus</name>
    <dbReference type="NCBI Taxonomy" id="2163959"/>
    <lineage>
        <taxon>Bacteria</taxon>
        <taxon>Bacillati</taxon>
        <taxon>Bacillota</taxon>
        <taxon>Bacilli</taxon>
        <taxon>Bacillales</taxon>
        <taxon>Candidatus Carbonibacillus</taxon>
    </lineage>
</organism>
<sequence length="66" mass="7160">MPVIAAVDFQRVGGKARRRIRFDAKLILFPEAMVARAEAGKAASAYSRSPFGTLMVMALYNDTAAL</sequence>
<dbReference type="EMBL" id="PEBX01000022">
    <property type="protein sequence ID" value="PTQ56660.1"/>
    <property type="molecule type" value="Genomic_DNA"/>
</dbReference>
<dbReference type="Proteomes" id="UP000244338">
    <property type="component" value="Unassembled WGS sequence"/>
</dbReference>
<proteinExistence type="predicted"/>